<evidence type="ECO:0000256" key="3">
    <source>
        <dbReference type="ARBA" id="ARBA00022679"/>
    </source>
</evidence>
<dbReference type="NCBIfam" id="TIGR00537">
    <property type="entry name" value="hemK_rel_arch"/>
    <property type="match status" value="1"/>
</dbReference>
<reference evidence="7" key="1">
    <citation type="submission" date="2016-09" db="EMBL/GenBank/DDBJ databases">
        <authorList>
            <person name="Greninger A.L."/>
            <person name="Jerome K.R."/>
            <person name="Mcnair B."/>
            <person name="Wallis C."/>
            <person name="Fang F."/>
        </authorList>
    </citation>
    <scope>NUCLEOTIDE SEQUENCE [LARGE SCALE GENOMIC DNA]</scope>
    <source>
        <strain evidence="7">M7</strain>
    </source>
</reference>
<dbReference type="InterPro" id="IPR007848">
    <property type="entry name" value="Small_mtfrase_dom"/>
</dbReference>
<dbReference type="PANTHER" id="PTHR45875">
    <property type="entry name" value="METHYLTRANSFERASE N6AMT1"/>
    <property type="match status" value="1"/>
</dbReference>
<accession>A0A1E3RYG7</accession>
<protein>
    <submittedName>
        <fullName evidence="6">Methylase</fullName>
    </submittedName>
</protein>
<dbReference type="Gene3D" id="3.40.50.150">
    <property type="entry name" value="Vaccinia Virus protein VP39"/>
    <property type="match status" value="1"/>
</dbReference>
<dbReference type="GO" id="GO:0035657">
    <property type="term" value="C:eRF1 methyltransferase complex"/>
    <property type="evidence" value="ECO:0007669"/>
    <property type="project" value="TreeGrafter"/>
</dbReference>
<proteinExistence type="inferred from homology"/>
<dbReference type="Proteomes" id="UP000094243">
    <property type="component" value="Unassembled WGS sequence"/>
</dbReference>
<dbReference type="CDD" id="cd02440">
    <property type="entry name" value="AdoMet_MTases"/>
    <property type="match status" value="1"/>
</dbReference>
<dbReference type="RefSeq" id="WP_069404544.1">
    <property type="nucleotide sequence ID" value="NZ_MIGZ01000029.1"/>
</dbReference>
<dbReference type="InterPro" id="IPR052190">
    <property type="entry name" value="Euk-Arch_PrmC-MTase"/>
</dbReference>
<organism evidence="6 7">
    <name type="scientific">Mycolicibacterium holsaticum</name>
    <dbReference type="NCBI Taxonomy" id="152142"/>
    <lineage>
        <taxon>Bacteria</taxon>
        <taxon>Bacillati</taxon>
        <taxon>Actinomycetota</taxon>
        <taxon>Actinomycetes</taxon>
        <taxon>Mycobacteriales</taxon>
        <taxon>Mycobacteriaceae</taxon>
        <taxon>Mycolicibacterium</taxon>
    </lineage>
</organism>
<dbReference type="PROSITE" id="PS00092">
    <property type="entry name" value="N6_MTASE"/>
    <property type="match status" value="1"/>
</dbReference>
<keyword evidence="4" id="KW-0949">S-adenosyl-L-methionine</keyword>
<dbReference type="GO" id="GO:0008757">
    <property type="term" value="F:S-adenosylmethionine-dependent methyltransferase activity"/>
    <property type="evidence" value="ECO:0007669"/>
    <property type="project" value="TreeGrafter"/>
</dbReference>
<dbReference type="AlphaFoldDB" id="A0A1E3RYG7"/>
<dbReference type="GO" id="GO:0032259">
    <property type="term" value="P:methylation"/>
    <property type="evidence" value="ECO:0007669"/>
    <property type="project" value="UniProtKB-KW"/>
</dbReference>
<dbReference type="SUPFAM" id="SSF53335">
    <property type="entry name" value="S-adenosyl-L-methionine-dependent methyltransferases"/>
    <property type="match status" value="1"/>
</dbReference>
<dbReference type="EMBL" id="MIGZ01000029">
    <property type="protein sequence ID" value="ODQ94894.1"/>
    <property type="molecule type" value="Genomic_DNA"/>
</dbReference>
<dbReference type="InterPro" id="IPR029063">
    <property type="entry name" value="SAM-dependent_MTases_sf"/>
</dbReference>
<evidence type="ECO:0000313" key="6">
    <source>
        <dbReference type="EMBL" id="ODQ94894.1"/>
    </source>
</evidence>
<sequence>MTTAYTDLSSPVVAEGVAEGVYAPQQDSQLLIDVMEKTGLALGQRVADLCTGSGVAAIAACEQDAQVVTAFDICPRAVHCARTNAAAAGVDVDVHLGSWARAVEFGPYDLVICNPPYVPHDPSLDGAVPSHVGPARAWDAGFDGRLVLDPLCAAVPALLADGGSFLVVQSEFASPRQTLGALAAAGLDAEIVAYQWIPFGPVLTSRAEWLEHTGRLDPGRREEELVVIRADKP</sequence>
<keyword evidence="3" id="KW-0808">Transferase</keyword>
<feature type="domain" description="Methyltransferase small" evidence="5">
    <location>
        <begin position="27"/>
        <end position="118"/>
    </location>
</feature>
<evidence type="ECO:0000313" key="7">
    <source>
        <dbReference type="Proteomes" id="UP000094243"/>
    </source>
</evidence>
<dbReference type="Pfam" id="PF05175">
    <property type="entry name" value="MTS"/>
    <property type="match status" value="1"/>
</dbReference>
<dbReference type="OrthoDB" id="8746524at2"/>
<evidence type="ECO:0000256" key="2">
    <source>
        <dbReference type="ARBA" id="ARBA00022603"/>
    </source>
</evidence>
<gene>
    <name evidence="6" type="ORF">BHQ17_07315</name>
</gene>
<dbReference type="GO" id="GO:0008276">
    <property type="term" value="F:protein methyltransferase activity"/>
    <property type="evidence" value="ECO:0007669"/>
    <property type="project" value="TreeGrafter"/>
</dbReference>
<comment type="caution">
    <text evidence="6">The sequence shown here is derived from an EMBL/GenBank/DDBJ whole genome shotgun (WGS) entry which is preliminary data.</text>
</comment>
<dbReference type="InterPro" id="IPR002052">
    <property type="entry name" value="DNA_methylase_N6_adenine_CS"/>
</dbReference>
<evidence type="ECO:0000256" key="1">
    <source>
        <dbReference type="ARBA" id="ARBA00006149"/>
    </source>
</evidence>
<dbReference type="PANTHER" id="PTHR45875:SF1">
    <property type="entry name" value="METHYLTRANSFERASE N6AMT1"/>
    <property type="match status" value="1"/>
</dbReference>
<dbReference type="InterPro" id="IPR004557">
    <property type="entry name" value="PrmC-related"/>
</dbReference>
<name>A0A1E3RYG7_9MYCO</name>
<keyword evidence="7" id="KW-1185">Reference proteome</keyword>
<comment type="similarity">
    <text evidence="1">Belongs to the eukaryotic/archaeal PrmC-related family.</text>
</comment>
<keyword evidence="2 6" id="KW-0489">Methyltransferase</keyword>
<dbReference type="GO" id="GO:0008170">
    <property type="term" value="F:N-methyltransferase activity"/>
    <property type="evidence" value="ECO:0007669"/>
    <property type="project" value="UniProtKB-ARBA"/>
</dbReference>
<evidence type="ECO:0000259" key="5">
    <source>
        <dbReference type="Pfam" id="PF05175"/>
    </source>
</evidence>
<evidence type="ECO:0000256" key="4">
    <source>
        <dbReference type="ARBA" id="ARBA00022691"/>
    </source>
</evidence>
<dbReference type="GO" id="GO:0003676">
    <property type="term" value="F:nucleic acid binding"/>
    <property type="evidence" value="ECO:0007669"/>
    <property type="project" value="InterPro"/>
</dbReference>